<organism evidence="2 3">
    <name type="scientific">Cytospora schulzeri</name>
    <dbReference type="NCBI Taxonomy" id="448051"/>
    <lineage>
        <taxon>Eukaryota</taxon>
        <taxon>Fungi</taxon>
        <taxon>Dikarya</taxon>
        <taxon>Ascomycota</taxon>
        <taxon>Pezizomycotina</taxon>
        <taxon>Sordariomycetes</taxon>
        <taxon>Sordariomycetidae</taxon>
        <taxon>Diaporthales</taxon>
        <taxon>Cytosporaceae</taxon>
        <taxon>Cytospora</taxon>
    </lineage>
</organism>
<evidence type="ECO:0000313" key="3">
    <source>
        <dbReference type="Proteomes" id="UP000283895"/>
    </source>
</evidence>
<protein>
    <submittedName>
        <fullName evidence="2">Uncharacterized protein</fullName>
    </submittedName>
</protein>
<name>A0A423WWL6_9PEZI</name>
<accession>A0A423WWL6</accession>
<gene>
    <name evidence="2" type="ORF">VMCG_03488</name>
</gene>
<sequence>MAPLVGTPLGKTLGMSPSSSICHLRERPRTENTTALLAEDPFDDCYRVREGSFFYSSSISEDDAKSLTPSQVNRICDNVDTALTIPTFPRGTRVGPAPAPAPAPVQATPNSIQVDLSCLSVVILFLHADGSPKGLSFTSDDGRVRRVGDCRAEPGCVRVWHTPDLKFLAYSASDPAYDTRPPGPGYLRVWDIWFLDEVDPDQTAFPMTGTMTFRFPSTGLGIDLHPAHMSTEQDIRVSYPLADNPLYRYEKVTPDEPENIGDYTNRKKGSMCKRFVRRFAKERRRQKSNVRRAGSMVRRKIKQSFKVD</sequence>
<reference evidence="2 3" key="1">
    <citation type="submission" date="2015-09" db="EMBL/GenBank/DDBJ databases">
        <title>Host preference determinants of Valsa canker pathogens revealed by comparative genomics.</title>
        <authorList>
            <person name="Yin Z."/>
            <person name="Huang L."/>
        </authorList>
    </citation>
    <scope>NUCLEOTIDE SEQUENCE [LARGE SCALE GENOMIC DNA]</scope>
    <source>
        <strain evidence="2 3">03-1</strain>
    </source>
</reference>
<proteinExistence type="predicted"/>
<evidence type="ECO:0000256" key="1">
    <source>
        <dbReference type="SAM" id="MobiDB-lite"/>
    </source>
</evidence>
<feature type="region of interest" description="Disordered" evidence="1">
    <location>
        <begin position="283"/>
        <end position="308"/>
    </location>
</feature>
<dbReference type="AlphaFoldDB" id="A0A423WWL6"/>
<comment type="caution">
    <text evidence="2">The sequence shown here is derived from an EMBL/GenBank/DDBJ whole genome shotgun (WGS) entry which is preliminary data.</text>
</comment>
<evidence type="ECO:0000313" key="2">
    <source>
        <dbReference type="EMBL" id="ROW07857.1"/>
    </source>
</evidence>
<dbReference type="EMBL" id="LKEA01000007">
    <property type="protein sequence ID" value="ROW07857.1"/>
    <property type="molecule type" value="Genomic_DNA"/>
</dbReference>
<keyword evidence="3" id="KW-1185">Reference proteome</keyword>
<dbReference type="Proteomes" id="UP000283895">
    <property type="component" value="Unassembled WGS sequence"/>
</dbReference>
<feature type="compositionally biased region" description="Basic residues" evidence="1">
    <location>
        <begin position="297"/>
        <end position="308"/>
    </location>
</feature>
<dbReference type="OrthoDB" id="10416277at2759"/>